<dbReference type="Proteomes" id="UP001156706">
    <property type="component" value="Unassembled WGS sequence"/>
</dbReference>
<dbReference type="EMBL" id="BSOG01000001">
    <property type="protein sequence ID" value="GLR12427.1"/>
    <property type="molecule type" value="Genomic_DNA"/>
</dbReference>
<sequence length="77" mass="8871">MHDSARVKADAIMDSPKRYFLRQARQIRPSEVKESMVWAHDKATETAVKGRGRLVFLLHRNLQVKHLEIRCTSDGIA</sequence>
<evidence type="ECO:0000313" key="2">
    <source>
        <dbReference type="Proteomes" id="UP001156706"/>
    </source>
</evidence>
<name>A0ABQ5YDA9_9NEIS</name>
<organism evidence="1 2">
    <name type="scientific">Chitinimonas prasina</name>
    <dbReference type="NCBI Taxonomy" id="1434937"/>
    <lineage>
        <taxon>Bacteria</taxon>
        <taxon>Pseudomonadati</taxon>
        <taxon>Pseudomonadota</taxon>
        <taxon>Betaproteobacteria</taxon>
        <taxon>Neisseriales</taxon>
        <taxon>Chitinibacteraceae</taxon>
        <taxon>Chitinimonas</taxon>
    </lineage>
</organism>
<evidence type="ECO:0000313" key="1">
    <source>
        <dbReference type="EMBL" id="GLR12427.1"/>
    </source>
</evidence>
<keyword evidence="2" id="KW-1185">Reference proteome</keyword>
<protein>
    <submittedName>
        <fullName evidence="1">Uncharacterized protein</fullName>
    </submittedName>
</protein>
<accession>A0ABQ5YDA9</accession>
<gene>
    <name evidence="1" type="ORF">GCM10007907_12170</name>
</gene>
<reference evidence="2" key="1">
    <citation type="journal article" date="2019" name="Int. J. Syst. Evol. Microbiol.">
        <title>The Global Catalogue of Microorganisms (GCM) 10K type strain sequencing project: providing services to taxonomists for standard genome sequencing and annotation.</title>
        <authorList>
            <consortium name="The Broad Institute Genomics Platform"/>
            <consortium name="The Broad Institute Genome Sequencing Center for Infectious Disease"/>
            <person name="Wu L."/>
            <person name="Ma J."/>
        </authorList>
    </citation>
    <scope>NUCLEOTIDE SEQUENCE [LARGE SCALE GENOMIC DNA]</scope>
    <source>
        <strain evidence="2">NBRC 110044</strain>
    </source>
</reference>
<proteinExistence type="predicted"/>
<comment type="caution">
    <text evidence="1">The sequence shown here is derived from an EMBL/GenBank/DDBJ whole genome shotgun (WGS) entry which is preliminary data.</text>
</comment>